<reference evidence="2" key="1">
    <citation type="submission" date="2023-03" db="EMBL/GenBank/DDBJ databases">
        <title>Edaphobacter sp.</title>
        <authorList>
            <person name="Huber K.J."/>
            <person name="Papendorf J."/>
            <person name="Pilke C."/>
            <person name="Bunk B."/>
            <person name="Sproeer C."/>
            <person name="Pester M."/>
        </authorList>
    </citation>
    <scope>NUCLEOTIDE SEQUENCE</scope>
    <source>
        <strain evidence="2">DSM 110680</strain>
    </source>
</reference>
<keyword evidence="1" id="KW-0732">Signal</keyword>
<protein>
    <recommendedName>
        <fullName evidence="3">Outer membrane lipoprotein-sorting protein</fullName>
    </recommendedName>
</protein>
<organism evidence="2">
    <name type="scientific">Telmatobacter sp. DSM 110680</name>
    <dbReference type="NCBI Taxonomy" id="3036704"/>
    <lineage>
        <taxon>Bacteria</taxon>
        <taxon>Pseudomonadati</taxon>
        <taxon>Acidobacteriota</taxon>
        <taxon>Terriglobia</taxon>
        <taxon>Terriglobales</taxon>
        <taxon>Acidobacteriaceae</taxon>
        <taxon>Telmatobacter</taxon>
    </lineage>
</organism>
<evidence type="ECO:0000256" key="1">
    <source>
        <dbReference type="SAM" id="SignalP"/>
    </source>
</evidence>
<feature type="chain" id="PRO_5043873670" description="Outer membrane lipoprotein-sorting protein" evidence="1">
    <location>
        <begin position="25"/>
        <end position="250"/>
    </location>
</feature>
<evidence type="ECO:0000313" key="2">
    <source>
        <dbReference type="EMBL" id="XBH18598.1"/>
    </source>
</evidence>
<name>A0AAU7DNI4_9BACT</name>
<gene>
    <name evidence="2" type="ORF">P8935_04505</name>
</gene>
<dbReference type="AlphaFoldDB" id="A0AAU7DNI4"/>
<sequence>MKKIIHGILVVAAMAYAVSMNGQTAPRITAAEPAPTADEIVGKYVDAIGGKDAISKVKSVYTESSIAMMGGDNPSTTTLVDGVGFKNETDFNGTKIVQCFTSKGGWSVNPMAGAASPTPMPEDIYNAGKGQINVGGPLYDYAAKGNKIELFGKDGNAWKIKLTSKENVETVFLIDSTSFLITAVKTKGKMQDQDVDITTKLSDYRKTDVGYMVPYAIDVDLGGQFNLTVTVKKVELNKTIDPAVFEMPKS</sequence>
<feature type="signal peptide" evidence="1">
    <location>
        <begin position="1"/>
        <end position="24"/>
    </location>
</feature>
<evidence type="ECO:0008006" key="3">
    <source>
        <dbReference type="Google" id="ProtNLM"/>
    </source>
</evidence>
<proteinExistence type="predicted"/>
<dbReference type="EMBL" id="CP121196">
    <property type="protein sequence ID" value="XBH18598.1"/>
    <property type="molecule type" value="Genomic_DNA"/>
</dbReference>
<dbReference type="RefSeq" id="WP_348263824.1">
    <property type="nucleotide sequence ID" value="NZ_CP121196.1"/>
</dbReference>
<accession>A0AAU7DNI4</accession>